<dbReference type="Proteomes" id="UP000242180">
    <property type="component" value="Unassembled WGS sequence"/>
</dbReference>
<keyword evidence="11" id="KW-1185">Reference proteome</keyword>
<feature type="transmembrane region" description="Helical" evidence="9">
    <location>
        <begin position="175"/>
        <end position="192"/>
    </location>
</feature>
<evidence type="ECO:0000256" key="3">
    <source>
        <dbReference type="ARBA" id="ARBA00022692"/>
    </source>
</evidence>
<evidence type="ECO:0000256" key="1">
    <source>
        <dbReference type="ARBA" id="ARBA00004141"/>
    </source>
</evidence>
<evidence type="ECO:0000256" key="9">
    <source>
        <dbReference type="SAM" id="Phobius"/>
    </source>
</evidence>
<keyword evidence="7" id="KW-0479">Metal-binding</keyword>
<feature type="transmembrane region" description="Helical" evidence="9">
    <location>
        <begin position="59"/>
        <end position="79"/>
    </location>
</feature>
<dbReference type="PANTHER" id="PTHR46187">
    <property type="entry name" value="ALKALINE CERAMIDASE 3"/>
    <property type="match status" value="1"/>
</dbReference>
<feature type="binding site" evidence="7">
    <location>
        <position position="14"/>
    </location>
    <ligand>
        <name>Ca(2+)</name>
        <dbReference type="ChEBI" id="CHEBI:29108"/>
    </ligand>
</feature>
<dbReference type="GO" id="GO:0046872">
    <property type="term" value="F:metal ion binding"/>
    <property type="evidence" value="ECO:0007669"/>
    <property type="project" value="UniProtKB-KW"/>
</dbReference>
<dbReference type="GO" id="GO:0046514">
    <property type="term" value="P:ceramide catabolic process"/>
    <property type="evidence" value="ECO:0007669"/>
    <property type="project" value="TreeGrafter"/>
</dbReference>
<keyword evidence="8" id="KW-0862">Zinc</keyword>
<organism evidence="10 11">
    <name type="scientific">Syncephalastrum racemosum</name>
    <name type="common">Filamentous fungus</name>
    <dbReference type="NCBI Taxonomy" id="13706"/>
    <lineage>
        <taxon>Eukaryota</taxon>
        <taxon>Fungi</taxon>
        <taxon>Fungi incertae sedis</taxon>
        <taxon>Mucoromycota</taxon>
        <taxon>Mucoromycotina</taxon>
        <taxon>Mucoromycetes</taxon>
        <taxon>Mucorales</taxon>
        <taxon>Syncephalastraceae</taxon>
        <taxon>Syncephalastrum</taxon>
    </lineage>
</organism>
<feature type="binding site" evidence="8">
    <location>
        <position position="222"/>
    </location>
    <ligand>
        <name>Zn(2+)</name>
        <dbReference type="ChEBI" id="CHEBI:29105"/>
        <note>catalytic</note>
    </ligand>
</feature>
<feature type="binding site" evidence="7">
    <location>
        <position position="19"/>
    </location>
    <ligand>
        <name>Ca(2+)</name>
        <dbReference type="ChEBI" id="CHEBI:29108"/>
    </ligand>
</feature>
<sequence>MTINYWGEPTSTIDWCEDNYAISPYIAEFFNTTTNLAFAFLALFGIYNTIQNGFSKSFILAHLSVLFVGIGSWCFHMTLQYEMQLLDELPMIYAGCVMVWHIFEVYSIRQYGVLLPIFLVFYSAFVTYSYLIIKNPVYHQVCYGILVFTVVFRSVYLVRTLPNALIYEKKTMTRLLWISASSFGGAFVVWNIDNQFCDPLHNLRAAVGMPLGALSELHGWWHIGTGIGVYYFVVYNQWITQVLSGRKQRYQLVWKGALCYLKPATESKTA</sequence>
<gene>
    <name evidence="10" type="ORF">BCR43DRAFT_147672</name>
</gene>
<evidence type="ECO:0000256" key="2">
    <source>
        <dbReference type="ARBA" id="ARBA00009780"/>
    </source>
</evidence>
<comment type="cofactor">
    <cofactor evidence="8">
        <name>Zn(2+)</name>
        <dbReference type="ChEBI" id="CHEBI:29105"/>
    </cofactor>
</comment>
<keyword evidence="5 9" id="KW-1133">Transmembrane helix</keyword>
<feature type="transmembrane region" description="Helical" evidence="9">
    <location>
        <begin position="29"/>
        <end position="47"/>
    </location>
</feature>
<accession>A0A1X2HML1</accession>
<dbReference type="OMA" id="SIDWCEL"/>
<dbReference type="Pfam" id="PF05875">
    <property type="entry name" value="Ceramidase"/>
    <property type="match status" value="1"/>
</dbReference>
<comment type="subcellular location">
    <subcellularLocation>
        <location evidence="1">Membrane</location>
        <topology evidence="1">Multi-pass membrane protein</topology>
    </subcellularLocation>
</comment>
<evidence type="ECO:0000313" key="10">
    <source>
        <dbReference type="EMBL" id="ORZ00597.1"/>
    </source>
</evidence>
<evidence type="ECO:0000256" key="8">
    <source>
        <dbReference type="PIRSR" id="PIRSR608901-2"/>
    </source>
</evidence>
<feature type="binding site" evidence="7">
    <location>
        <position position="15"/>
    </location>
    <ligand>
        <name>Ca(2+)</name>
        <dbReference type="ChEBI" id="CHEBI:29108"/>
    </ligand>
</feature>
<keyword evidence="6 9" id="KW-0472">Membrane</keyword>
<evidence type="ECO:0000256" key="4">
    <source>
        <dbReference type="ARBA" id="ARBA00022801"/>
    </source>
</evidence>
<evidence type="ECO:0000256" key="5">
    <source>
        <dbReference type="ARBA" id="ARBA00022989"/>
    </source>
</evidence>
<dbReference type="GO" id="GO:0046513">
    <property type="term" value="P:ceramide biosynthetic process"/>
    <property type="evidence" value="ECO:0007669"/>
    <property type="project" value="TreeGrafter"/>
</dbReference>
<dbReference type="GO" id="GO:0016811">
    <property type="term" value="F:hydrolase activity, acting on carbon-nitrogen (but not peptide) bonds, in linear amides"/>
    <property type="evidence" value="ECO:0007669"/>
    <property type="project" value="InterPro"/>
</dbReference>
<dbReference type="STRING" id="13706.A0A1X2HML1"/>
<dbReference type="InParanoid" id="A0A1X2HML1"/>
<dbReference type="InterPro" id="IPR008901">
    <property type="entry name" value="ACER"/>
</dbReference>
<feature type="transmembrane region" description="Helical" evidence="9">
    <location>
        <begin position="91"/>
        <end position="108"/>
    </location>
</feature>
<proteinExistence type="inferred from homology"/>
<name>A0A1X2HML1_SYNRA</name>
<comment type="caution">
    <text evidence="10">The sequence shown here is derived from an EMBL/GenBank/DDBJ whole genome shotgun (WGS) entry which is preliminary data.</text>
</comment>
<feature type="binding site" evidence="7">
    <location>
        <position position="28"/>
    </location>
    <ligand>
        <name>Ca(2+)</name>
        <dbReference type="ChEBI" id="CHEBI:29108"/>
    </ligand>
</feature>
<evidence type="ECO:0000313" key="11">
    <source>
        <dbReference type="Proteomes" id="UP000242180"/>
    </source>
</evidence>
<keyword evidence="4" id="KW-0378">Hydrolase</keyword>
<feature type="transmembrane region" description="Helical" evidence="9">
    <location>
        <begin position="137"/>
        <end position="155"/>
    </location>
</feature>
<feature type="transmembrane region" description="Helical" evidence="9">
    <location>
        <begin position="113"/>
        <end position="131"/>
    </location>
</feature>
<dbReference type="OrthoDB" id="187171at2759"/>
<dbReference type="AlphaFoldDB" id="A0A1X2HML1"/>
<reference evidence="10 11" key="1">
    <citation type="submission" date="2016-07" db="EMBL/GenBank/DDBJ databases">
        <title>Pervasive Adenine N6-methylation of Active Genes in Fungi.</title>
        <authorList>
            <consortium name="DOE Joint Genome Institute"/>
            <person name="Mondo S.J."/>
            <person name="Dannebaum R.O."/>
            <person name="Kuo R.C."/>
            <person name="Labutti K."/>
            <person name="Haridas S."/>
            <person name="Kuo A."/>
            <person name="Salamov A."/>
            <person name="Ahrendt S.R."/>
            <person name="Lipzen A."/>
            <person name="Sullivan W."/>
            <person name="Andreopoulos W.B."/>
            <person name="Clum A."/>
            <person name="Lindquist E."/>
            <person name="Daum C."/>
            <person name="Ramamoorthy G.K."/>
            <person name="Gryganskyi A."/>
            <person name="Culley D."/>
            <person name="Magnuson J.K."/>
            <person name="James T.Y."/>
            <person name="O'Malley M.A."/>
            <person name="Stajich J.E."/>
            <person name="Spatafora J.W."/>
            <person name="Visel A."/>
            <person name="Grigoriev I.V."/>
        </authorList>
    </citation>
    <scope>NUCLEOTIDE SEQUENCE [LARGE SCALE GENOMIC DNA]</scope>
    <source>
        <strain evidence="10 11">NRRL 2496</strain>
    </source>
</reference>
<keyword evidence="3 9" id="KW-0812">Transmembrane</keyword>
<dbReference type="GO" id="GO:0005789">
    <property type="term" value="C:endoplasmic reticulum membrane"/>
    <property type="evidence" value="ECO:0007669"/>
    <property type="project" value="TreeGrafter"/>
</dbReference>
<keyword evidence="7" id="KW-0106">Calcium</keyword>
<feature type="binding site" evidence="8">
    <location>
        <position position="218"/>
    </location>
    <ligand>
        <name>Zn(2+)</name>
        <dbReference type="ChEBI" id="CHEBI:29105"/>
        <note>catalytic</note>
    </ligand>
</feature>
<feature type="binding site" evidence="8">
    <location>
        <position position="76"/>
    </location>
    <ligand>
        <name>Zn(2+)</name>
        <dbReference type="ChEBI" id="CHEBI:29105"/>
        <note>catalytic</note>
    </ligand>
</feature>
<dbReference type="EMBL" id="MCGN01000002">
    <property type="protein sequence ID" value="ORZ00597.1"/>
    <property type="molecule type" value="Genomic_DNA"/>
</dbReference>
<evidence type="ECO:0000256" key="6">
    <source>
        <dbReference type="ARBA" id="ARBA00023136"/>
    </source>
</evidence>
<evidence type="ECO:0000256" key="7">
    <source>
        <dbReference type="PIRSR" id="PIRSR608901-1"/>
    </source>
</evidence>
<comment type="similarity">
    <text evidence="2">Belongs to the alkaline ceramidase family.</text>
</comment>
<feature type="transmembrane region" description="Helical" evidence="9">
    <location>
        <begin position="219"/>
        <end position="239"/>
    </location>
</feature>
<protein>
    <submittedName>
        <fullName evidence="10">Alkaline phytoceramidase</fullName>
    </submittedName>
</protein>
<feature type="binding site" evidence="7">
    <location>
        <position position="17"/>
    </location>
    <ligand>
        <name>Ca(2+)</name>
        <dbReference type="ChEBI" id="CHEBI:29108"/>
    </ligand>
</feature>
<dbReference type="PANTHER" id="PTHR46187:SF3">
    <property type="entry name" value="ALKALINE CERAMIDASE 3"/>
    <property type="match status" value="1"/>
</dbReference>